<feature type="compositionally biased region" description="Basic and acidic residues" evidence="1">
    <location>
        <begin position="146"/>
        <end position="161"/>
    </location>
</feature>
<name>A0ABY4PWG5_9ACTN</name>
<evidence type="ECO:0000313" key="3">
    <source>
        <dbReference type="Proteomes" id="UP000829992"/>
    </source>
</evidence>
<feature type="region of interest" description="Disordered" evidence="1">
    <location>
        <begin position="146"/>
        <end position="167"/>
    </location>
</feature>
<sequence>MAMVGLFWIAEGDVYVGAKPSGLAAGVRLTPEGVVALGDKQPGMWPWEDVHALAAQDVPVKSLKRNVGVLVDMALTVGLGGGDEAPTMTLRVSDADGDTDLTVYTAAATGYSQTEYDLSRELLSRLTQGAGTLLTTLAAMAEWGRSHEGGTPRAADREELLRTWTES</sequence>
<dbReference type="Proteomes" id="UP000829992">
    <property type="component" value="Chromosome"/>
</dbReference>
<evidence type="ECO:0000313" key="2">
    <source>
        <dbReference type="EMBL" id="UQT57357.1"/>
    </source>
</evidence>
<evidence type="ECO:0000256" key="1">
    <source>
        <dbReference type="SAM" id="MobiDB-lite"/>
    </source>
</evidence>
<keyword evidence="3" id="KW-1185">Reference proteome</keyword>
<dbReference type="RefSeq" id="WP_249588765.1">
    <property type="nucleotide sequence ID" value="NZ_BAAAQL010000044.1"/>
</dbReference>
<dbReference type="EMBL" id="CP097289">
    <property type="protein sequence ID" value="UQT57357.1"/>
    <property type="molecule type" value="Genomic_DNA"/>
</dbReference>
<gene>
    <name evidence="2" type="ORF">M4V62_20870</name>
</gene>
<reference evidence="2 3" key="1">
    <citation type="submission" date="2022-05" db="EMBL/GenBank/DDBJ databases">
        <authorList>
            <person name="Zhou X."/>
            <person name="Li K."/>
            <person name="Man Y."/>
        </authorList>
    </citation>
    <scope>NUCLEOTIDE SEQUENCE [LARGE SCALE GENOMIC DNA]</scope>
    <source>
        <strain evidence="2 3">MS405</strain>
    </source>
</reference>
<proteinExistence type="predicted"/>
<organism evidence="2 3">
    <name type="scientific">Streptomyces durmitorensis</name>
    <dbReference type="NCBI Taxonomy" id="319947"/>
    <lineage>
        <taxon>Bacteria</taxon>
        <taxon>Bacillati</taxon>
        <taxon>Actinomycetota</taxon>
        <taxon>Actinomycetes</taxon>
        <taxon>Kitasatosporales</taxon>
        <taxon>Streptomycetaceae</taxon>
        <taxon>Streptomyces</taxon>
    </lineage>
</organism>
<accession>A0ABY4PWG5</accession>
<protein>
    <submittedName>
        <fullName evidence="2">Uncharacterized protein</fullName>
    </submittedName>
</protein>